<dbReference type="OrthoDB" id="3700731at2"/>
<protein>
    <recommendedName>
        <fullName evidence="4">DUF1453 domain-containing protein</fullName>
    </recommendedName>
</protein>
<feature type="transmembrane region" description="Helical" evidence="1">
    <location>
        <begin position="6"/>
        <end position="22"/>
    </location>
</feature>
<dbReference type="EMBL" id="AYXG01000093">
    <property type="protein sequence ID" value="EWC62026.1"/>
    <property type="molecule type" value="Genomic_DNA"/>
</dbReference>
<dbReference type="AlphaFoldDB" id="W7IZN1"/>
<name>W7IZN1_9PSEU</name>
<feature type="transmembrane region" description="Helical" evidence="1">
    <location>
        <begin position="99"/>
        <end position="117"/>
    </location>
</feature>
<feature type="transmembrane region" description="Helical" evidence="1">
    <location>
        <begin position="59"/>
        <end position="78"/>
    </location>
</feature>
<evidence type="ECO:0008006" key="4">
    <source>
        <dbReference type="Google" id="ProtNLM"/>
    </source>
</evidence>
<dbReference type="Proteomes" id="UP000019277">
    <property type="component" value="Unassembled WGS sequence"/>
</dbReference>
<accession>W7IZN1</accession>
<sequence length="180" mass="19438">MSDSMRDALMLSGVLLAIVLFTQVGRHKFGIIKILLPLALVVFVGWDVLRGMSITTPNVLAAAIGTAIGLGIGFGLLATMRVERDHAKGKSYTRAGLPYLLIWLVVLLGRLAFIWALENVDSFGRSVAKFLMENSIEPKGLAAFFVLMAMTMVLVRTVGTWVRSARLSSGSDRQEATAAA</sequence>
<keyword evidence="1" id="KW-0812">Transmembrane</keyword>
<keyword evidence="1" id="KW-1133">Transmembrane helix</keyword>
<organism evidence="2 3">
    <name type="scientific">Actinokineospora spheciospongiae</name>
    <dbReference type="NCBI Taxonomy" id="909613"/>
    <lineage>
        <taxon>Bacteria</taxon>
        <taxon>Bacillati</taxon>
        <taxon>Actinomycetota</taxon>
        <taxon>Actinomycetes</taxon>
        <taxon>Pseudonocardiales</taxon>
        <taxon>Pseudonocardiaceae</taxon>
        <taxon>Actinokineospora</taxon>
    </lineage>
</organism>
<comment type="caution">
    <text evidence="2">The sequence shown here is derived from an EMBL/GenBank/DDBJ whole genome shotgun (WGS) entry which is preliminary data.</text>
</comment>
<dbReference type="eggNOG" id="ENOG5031PNI">
    <property type="taxonomic scope" value="Bacteria"/>
</dbReference>
<dbReference type="STRING" id="909613.UO65_2675"/>
<evidence type="ECO:0000313" key="3">
    <source>
        <dbReference type="Proteomes" id="UP000019277"/>
    </source>
</evidence>
<feature type="transmembrane region" description="Helical" evidence="1">
    <location>
        <begin position="140"/>
        <end position="159"/>
    </location>
</feature>
<reference evidence="2 3" key="1">
    <citation type="journal article" date="2014" name="Genome Announc.">
        <title>Draft Genome Sequence of the Antitrypanosomally Active Sponge-Associated Bacterium Actinokineospora sp. Strain EG49.</title>
        <authorList>
            <person name="Harjes J."/>
            <person name="Ryu T."/>
            <person name="Abdelmohsen U.R."/>
            <person name="Moitinho-Silva L."/>
            <person name="Horn H."/>
            <person name="Ravasi T."/>
            <person name="Hentschel U."/>
        </authorList>
    </citation>
    <scope>NUCLEOTIDE SEQUENCE [LARGE SCALE GENOMIC DNA]</scope>
    <source>
        <strain evidence="2 3">EG49</strain>
    </source>
</reference>
<keyword evidence="3" id="KW-1185">Reference proteome</keyword>
<gene>
    <name evidence="2" type="ORF">UO65_2675</name>
</gene>
<evidence type="ECO:0000256" key="1">
    <source>
        <dbReference type="SAM" id="Phobius"/>
    </source>
</evidence>
<evidence type="ECO:0000313" key="2">
    <source>
        <dbReference type="EMBL" id="EWC62026.1"/>
    </source>
</evidence>
<dbReference type="RefSeq" id="WP_052021123.1">
    <property type="nucleotide sequence ID" value="NZ_AYXG01000093.1"/>
</dbReference>
<proteinExistence type="predicted"/>
<keyword evidence="1" id="KW-0472">Membrane</keyword>
<accession>A0A8E3BG40</accession>
<feature type="transmembrane region" description="Helical" evidence="1">
    <location>
        <begin position="34"/>
        <end position="53"/>
    </location>
</feature>